<dbReference type="AlphaFoldDB" id="A0A285N695"/>
<dbReference type="EMBL" id="OBEL01000001">
    <property type="protein sequence ID" value="SNZ05005.1"/>
    <property type="molecule type" value="Genomic_DNA"/>
</dbReference>
<protein>
    <recommendedName>
        <fullName evidence="2">DUF6460 domain-containing protein</fullName>
    </recommendedName>
</protein>
<evidence type="ECO:0000313" key="4">
    <source>
        <dbReference type="Proteomes" id="UP000219439"/>
    </source>
</evidence>
<dbReference type="RefSeq" id="WP_097151386.1">
    <property type="nucleotide sequence ID" value="NZ_OBEL01000001.1"/>
</dbReference>
<keyword evidence="4" id="KW-1185">Reference proteome</keyword>
<name>A0A285N695_9HYPH</name>
<evidence type="ECO:0000313" key="3">
    <source>
        <dbReference type="EMBL" id="SNZ05005.1"/>
    </source>
</evidence>
<organism evidence="3 4">
    <name type="scientific">Cohaesibacter gelatinilyticus</name>
    <dbReference type="NCBI Taxonomy" id="372072"/>
    <lineage>
        <taxon>Bacteria</taxon>
        <taxon>Pseudomonadati</taxon>
        <taxon>Pseudomonadota</taxon>
        <taxon>Alphaproteobacteria</taxon>
        <taxon>Hyphomicrobiales</taxon>
        <taxon>Cohaesibacteraceae</taxon>
    </lineage>
</organism>
<keyword evidence="1" id="KW-1133">Transmembrane helix</keyword>
<dbReference type="Proteomes" id="UP000219439">
    <property type="component" value="Unassembled WGS sequence"/>
</dbReference>
<dbReference type="OrthoDB" id="8480887at2"/>
<reference evidence="3 4" key="1">
    <citation type="submission" date="2017-09" db="EMBL/GenBank/DDBJ databases">
        <authorList>
            <person name="Ehlers B."/>
            <person name="Leendertz F.H."/>
        </authorList>
    </citation>
    <scope>NUCLEOTIDE SEQUENCE [LARGE SCALE GENOMIC DNA]</scope>
    <source>
        <strain evidence="3 4">DSM 18289</strain>
    </source>
</reference>
<evidence type="ECO:0000259" key="2">
    <source>
        <dbReference type="Pfam" id="PF20061"/>
    </source>
</evidence>
<feature type="transmembrane region" description="Helical" evidence="1">
    <location>
        <begin position="21"/>
        <end position="40"/>
    </location>
</feature>
<feature type="domain" description="DUF6460" evidence="2">
    <location>
        <begin position="53"/>
        <end position="87"/>
    </location>
</feature>
<dbReference type="Pfam" id="PF20061">
    <property type="entry name" value="DUF6460"/>
    <property type="match status" value="1"/>
</dbReference>
<keyword evidence="1" id="KW-0472">Membrane</keyword>
<sequence>MSQSKLSRFFGGAPGPVVLRLAVLSLVVGIVLSALNLHPMQLVTQFFNLLERIYQMGFDAIGWAVEYFLLGAIIVVPLWLFSRFMKMTRKDLD</sequence>
<evidence type="ECO:0000256" key="1">
    <source>
        <dbReference type="SAM" id="Phobius"/>
    </source>
</evidence>
<proteinExistence type="predicted"/>
<keyword evidence="1" id="KW-0812">Transmembrane</keyword>
<dbReference type="InterPro" id="IPR045594">
    <property type="entry name" value="DUF6460"/>
</dbReference>
<feature type="transmembrane region" description="Helical" evidence="1">
    <location>
        <begin position="60"/>
        <end position="81"/>
    </location>
</feature>
<gene>
    <name evidence="3" type="ORF">SAMN06265368_0008</name>
</gene>
<accession>A0A285N695</accession>